<dbReference type="OrthoDB" id="6499973at2759"/>
<dbReference type="EMBL" id="ML179318">
    <property type="protein sequence ID" value="THU91031.1"/>
    <property type="molecule type" value="Genomic_DNA"/>
</dbReference>
<keyword evidence="1" id="KW-1133">Transmembrane helix</keyword>
<keyword evidence="1" id="KW-0812">Transmembrane</keyword>
<protein>
    <recommendedName>
        <fullName evidence="4">MFS general substrate transporter</fullName>
    </recommendedName>
</protein>
<dbReference type="PANTHER" id="PTHR11360">
    <property type="entry name" value="MONOCARBOXYLATE TRANSPORTER"/>
    <property type="match status" value="1"/>
</dbReference>
<accession>A0A4S8LPD0</accession>
<feature type="transmembrane region" description="Helical" evidence="1">
    <location>
        <begin position="150"/>
        <end position="171"/>
    </location>
</feature>
<dbReference type="PANTHER" id="PTHR11360:SF234">
    <property type="entry name" value="MFS-TYPE TRANSPORTER DBAD-RELATED"/>
    <property type="match status" value="1"/>
</dbReference>
<evidence type="ECO:0000256" key="1">
    <source>
        <dbReference type="SAM" id="Phobius"/>
    </source>
</evidence>
<keyword evidence="3" id="KW-1185">Reference proteome</keyword>
<dbReference type="Gene3D" id="1.20.1250.20">
    <property type="entry name" value="MFS general substrate transporter like domains"/>
    <property type="match status" value="1"/>
</dbReference>
<dbReference type="AlphaFoldDB" id="A0A4S8LPD0"/>
<reference evidence="2 3" key="1">
    <citation type="journal article" date="2019" name="Nat. Ecol. Evol.">
        <title>Megaphylogeny resolves global patterns of mushroom evolution.</title>
        <authorList>
            <person name="Varga T."/>
            <person name="Krizsan K."/>
            <person name="Foldi C."/>
            <person name="Dima B."/>
            <person name="Sanchez-Garcia M."/>
            <person name="Sanchez-Ramirez S."/>
            <person name="Szollosi G.J."/>
            <person name="Szarkandi J.G."/>
            <person name="Papp V."/>
            <person name="Albert L."/>
            <person name="Andreopoulos W."/>
            <person name="Angelini C."/>
            <person name="Antonin V."/>
            <person name="Barry K.W."/>
            <person name="Bougher N.L."/>
            <person name="Buchanan P."/>
            <person name="Buyck B."/>
            <person name="Bense V."/>
            <person name="Catcheside P."/>
            <person name="Chovatia M."/>
            <person name="Cooper J."/>
            <person name="Damon W."/>
            <person name="Desjardin D."/>
            <person name="Finy P."/>
            <person name="Geml J."/>
            <person name="Haridas S."/>
            <person name="Hughes K."/>
            <person name="Justo A."/>
            <person name="Karasinski D."/>
            <person name="Kautmanova I."/>
            <person name="Kiss B."/>
            <person name="Kocsube S."/>
            <person name="Kotiranta H."/>
            <person name="LaButti K.M."/>
            <person name="Lechner B.E."/>
            <person name="Liimatainen K."/>
            <person name="Lipzen A."/>
            <person name="Lukacs Z."/>
            <person name="Mihaltcheva S."/>
            <person name="Morgado L.N."/>
            <person name="Niskanen T."/>
            <person name="Noordeloos M.E."/>
            <person name="Ohm R.A."/>
            <person name="Ortiz-Santana B."/>
            <person name="Ovrebo C."/>
            <person name="Racz N."/>
            <person name="Riley R."/>
            <person name="Savchenko A."/>
            <person name="Shiryaev A."/>
            <person name="Soop K."/>
            <person name="Spirin V."/>
            <person name="Szebenyi C."/>
            <person name="Tomsovsky M."/>
            <person name="Tulloss R.E."/>
            <person name="Uehling J."/>
            <person name="Grigoriev I.V."/>
            <person name="Vagvolgyi C."/>
            <person name="Papp T."/>
            <person name="Martin F.M."/>
            <person name="Miettinen O."/>
            <person name="Hibbett D.S."/>
            <person name="Nagy L.G."/>
        </authorList>
    </citation>
    <scope>NUCLEOTIDE SEQUENCE [LARGE SCALE GENOMIC DNA]</scope>
    <source>
        <strain evidence="2 3">CBS 962.96</strain>
    </source>
</reference>
<gene>
    <name evidence="2" type="ORF">K435DRAFT_820977</name>
</gene>
<keyword evidence="1" id="KW-0472">Membrane</keyword>
<dbReference type="SUPFAM" id="SSF103473">
    <property type="entry name" value="MFS general substrate transporter"/>
    <property type="match status" value="1"/>
</dbReference>
<evidence type="ECO:0000313" key="3">
    <source>
        <dbReference type="Proteomes" id="UP000297245"/>
    </source>
</evidence>
<proteinExistence type="predicted"/>
<feature type="transmembrane region" description="Helical" evidence="1">
    <location>
        <begin position="108"/>
        <end position="130"/>
    </location>
</feature>
<name>A0A4S8LPD0_DENBC</name>
<evidence type="ECO:0008006" key="4">
    <source>
        <dbReference type="Google" id="ProtNLM"/>
    </source>
</evidence>
<dbReference type="Proteomes" id="UP000297245">
    <property type="component" value="Unassembled WGS sequence"/>
</dbReference>
<dbReference type="InterPro" id="IPR050327">
    <property type="entry name" value="Proton-linked_MCT"/>
</dbReference>
<organism evidence="2 3">
    <name type="scientific">Dendrothele bispora (strain CBS 962.96)</name>
    <dbReference type="NCBI Taxonomy" id="1314807"/>
    <lineage>
        <taxon>Eukaryota</taxon>
        <taxon>Fungi</taxon>
        <taxon>Dikarya</taxon>
        <taxon>Basidiomycota</taxon>
        <taxon>Agaricomycotina</taxon>
        <taxon>Agaricomycetes</taxon>
        <taxon>Agaricomycetidae</taxon>
        <taxon>Agaricales</taxon>
        <taxon>Agaricales incertae sedis</taxon>
        <taxon>Dendrothele</taxon>
    </lineage>
</organism>
<feature type="transmembrane region" description="Helical" evidence="1">
    <location>
        <begin position="203"/>
        <end position="229"/>
    </location>
</feature>
<dbReference type="InterPro" id="IPR036259">
    <property type="entry name" value="MFS_trans_sf"/>
</dbReference>
<sequence length="265" mass="28783">MLSLAEPNQLYQIFLSQGLGHGIGAGMIYVPSIAILAQYFRQRRAIVHPIILNNLLNGPLGFGNTIRANAELVSGFLLMSCLLMRTRLPPPTKVMSLLKALKKFSRDAAYIFAVAGFFQWMTNFCVGLYLPIFFVQLDSAAGGLDTTFSFYTLVILNASSFLGRLTPGLLIHKLDVGNMITGDCGCCTVMILAMMGIKTLPEFIVFGVLFGFFAGTYITMNGPLIAMLADDFSKLGAKMGVAFAFMGQSVLMGDDHESDTGNNQI</sequence>
<evidence type="ECO:0000313" key="2">
    <source>
        <dbReference type="EMBL" id="THU91031.1"/>
    </source>
</evidence>
<feature type="transmembrane region" description="Helical" evidence="1">
    <location>
        <begin position="20"/>
        <end position="40"/>
    </location>
</feature>